<organism evidence="1 2">
    <name type="scientific">Sousa chinensis</name>
    <name type="common">Indo-pacific humpbacked dolphin</name>
    <name type="synonym">Steno chinensis</name>
    <dbReference type="NCBI Taxonomy" id="103600"/>
    <lineage>
        <taxon>Eukaryota</taxon>
        <taxon>Metazoa</taxon>
        <taxon>Chordata</taxon>
        <taxon>Craniata</taxon>
        <taxon>Vertebrata</taxon>
        <taxon>Euteleostomi</taxon>
        <taxon>Mammalia</taxon>
        <taxon>Eutheria</taxon>
        <taxon>Laurasiatheria</taxon>
        <taxon>Artiodactyla</taxon>
        <taxon>Whippomorpha</taxon>
        <taxon>Cetacea</taxon>
        <taxon>Odontoceti</taxon>
        <taxon>Delphinidae</taxon>
        <taxon>Sousa</taxon>
    </lineage>
</organism>
<feature type="non-terminal residue" evidence="1">
    <location>
        <position position="31"/>
    </location>
</feature>
<gene>
    <name evidence="1" type="ORF">DBR06_SOUSAS20510076</name>
</gene>
<reference evidence="1 2" key="1">
    <citation type="journal article" date="2018" name="Genomics">
        <title>Molecular footprints of inshore aquatic adaptation in Indo-Pacific humpback dolphin (Sousa chinensis).</title>
        <authorList>
            <person name="Ming Y."/>
            <person name="Jian J."/>
            <person name="Yu F."/>
            <person name="Yu X."/>
            <person name="Wang J."/>
            <person name="Liu W."/>
        </authorList>
    </citation>
    <scope>NUCLEOTIDE SEQUENCE [LARGE SCALE GENOMIC DNA]</scope>
    <source>
        <strain evidence="1">MY-2018</strain>
        <tissue evidence="1">Skin</tissue>
    </source>
</reference>
<feature type="non-terminal residue" evidence="1">
    <location>
        <position position="1"/>
    </location>
</feature>
<proteinExistence type="predicted"/>
<protein>
    <submittedName>
        <fullName evidence="1">Uncharacterized protein</fullName>
    </submittedName>
</protein>
<accession>A0A484GIM0</accession>
<evidence type="ECO:0000313" key="2">
    <source>
        <dbReference type="Proteomes" id="UP000295264"/>
    </source>
</evidence>
<dbReference type="EMBL" id="QWLN02007406">
    <property type="protein sequence ID" value="TEA35494.1"/>
    <property type="molecule type" value="Genomic_DNA"/>
</dbReference>
<evidence type="ECO:0000313" key="1">
    <source>
        <dbReference type="EMBL" id="TEA35494.1"/>
    </source>
</evidence>
<dbReference type="Proteomes" id="UP000295264">
    <property type="component" value="Unassembled WGS sequence"/>
</dbReference>
<sequence>AHCTRSFSSQEVRMRSTRRHCCSSCGGAARR</sequence>
<comment type="caution">
    <text evidence="1">The sequence shown here is derived from an EMBL/GenBank/DDBJ whole genome shotgun (WGS) entry which is preliminary data.</text>
</comment>
<name>A0A484GIM0_SOUCH</name>
<keyword evidence="2" id="KW-1185">Reference proteome</keyword>
<dbReference type="AlphaFoldDB" id="A0A484GIM0"/>